<gene>
    <name evidence="1" type="ORF">CVT25_012776</name>
</gene>
<reference evidence="1 2" key="1">
    <citation type="journal article" date="2018" name="Evol. Lett.">
        <title>Horizontal gene cluster transfer increased hallucinogenic mushroom diversity.</title>
        <authorList>
            <person name="Reynolds H.T."/>
            <person name="Vijayakumar V."/>
            <person name="Gluck-Thaler E."/>
            <person name="Korotkin H.B."/>
            <person name="Matheny P.B."/>
            <person name="Slot J.C."/>
        </authorList>
    </citation>
    <scope>NUCLEOTIDE SEQUENCE [LARGE SCALE GENOMIC DNA]</scope>
    <source>
        <strain evidence="1 2">2631</strain>
    </source>
</reference>
<comment type="caution">
    <text evidence="1">The sequence shown here is derived from an EMBL/GenBank/DDBJ whole genome shotgun (WGS) entry which is preliminary data.</text>
</comment>
<organism evidence="1 2">
    <name type="scientific">Psilocybe cyanescens</name>
    <dbReference type="NCBI Taxonomy" id="93625"/>
    <lineage>
        <taxon>Eukaryota</taxon>
        <taxon>Fungi</taxon>
        <taxon>Dikarya</taxon>
        <taxon>Basidiomycota</taxon>
        <taxon>Agaricomycotina</taxon>
        <taxon>Agaricomycetes</taxon>
        <taxon>Agaricomycetidae</taxon>
        <taxon>Agaricales</taxon>
        <taxon>Agaricineae</taxon>
        <taxon>Strophariaceae</taxon>
        <taxon>Psilocybe</taxon>
    </lineage>
</organism>
<accession>A0A409XT36</accession>
<evidence type="ECO:0000313" key="2">
    <source>
        <dbReference type="Proteomes" id="UP000283269"/>
    </source>
</evidence>
<sequence length="176" mass="20145">MSNGIVIPSATELEQTLRNLDNNIRSRLASRTVSTEIKEMKGKSHEIFILQGMTSTEIAHLRLIFDIPLFFWGFLKAWKEVKQVGRTEGFIQQHLHNMVTFDNTILAPTPRPLISSREQELPSEKLHLPTIEYGKANNSKLMMRSGGAEQRMVHSRHPSSWTRLPSLQQDVVDSLR</sequence>
<name>A0A409XT36_PSICY</name>
<dbReference type="InParanoid" id="A0A409XT36"/>
<proteinExistence type="predicted"/>
<protein>
    <submittedName>
        <fullName evidence="1">Uncharacterized protein</fullName>
    </submittedName>
</protein>
<dbReference type="Proteomes" id="UP000283269">
    <property type="component" value="Unassembled WGS sequence"/>
</dbReference>
<keyword evidence="2" id="KW-1185">Reference proteome</keyword>
<dbReference type="EMBL" id="NHYD01000503">
    <property type="protein sequence ID" value="PPQ93989.1"/>
    <property type="molecule type" value="Genomic_DNA"/>
</dbReference>
<dbReference type="AlphaFoldDB" id="A0A409XT36"/>
<evidence type="ECO:0000313" key="1">
    <source>
        <dbReference type="EMBL" id="PPQ93989.1"/>
    </source>
</evidence>